<evidence type="ECO:0000313" key="2">
    <source>
        <dbReference type="EMBL" id="VFS87579.1"/>
    </source>
</evidence>
<reference evidence="2 3" key="1">
    <citation type="submission" date="2019-03" db="EMBL/GenBank/DDBJ databases">
        <authorList>
            <consortium name="Pathogen Informatics"/>
        </authorList>
    </citation>
    <scope>NUCLEOTIDE SEQUENCE [LARGE SCALE GENOMIC DNA]</scope>
    <source>
        <strain evidence="2 3">NCTC12993</strain>
    </source>
</reference>
<dbReference type="AlphaFoldDB" id="A0A485CRZ9"/>
<proteinExistence type="predicted"/>
<accession>A0A485CRZ9</accession>
<name>A0A485CRZ9_KLUCR</name>
<dbReference type="EMBL" id="CAADJD010000028">
    <property type="protein sequence ID" value="VFS87579.1"/>
    <property type="molecule type" value="Genomic_DNA"/>
</dbReference>
<evidence type="ECO:0000313" key="3">
    <source>
        <dbReference type="Proteomes" id="UP000401081"/>
    </source>
</evidence>
<feature type="region of interest" description="Disordered" evidence="1">
    <location>
        <begin position="1"/>
        <end position="39"/>
    </location>
</feature>
<gene>
    <name evidence="2" type="ORF">NCTC12993_06954</name>
</gene>
<keyword evidence="3" id="KW-1185">Reference proteome</keyword>
<protein>
    <submittedName>
        <fullName evidence="2">Uncharacterized protein</fullName>
    </submittedName>
</protein>
<organism evidence="2 3">
    <name type="scientific">Kluyvera cryocrescens</name>
    <name type="common">Kluyvera citrophila</name>
    <dbReference type="NCBI Taxonomy" id="580"/>
    <lineage>
        <taxon>Bacteria</taxon>
        <taxon>Pseudomonadati</taxon>
        <taxon>Pseudomonadota</taxon>
        <taxon>Gammaproteobacteria</taxon>
        <taxon>Enterobacterales</taxon>
        <taxon>Enterobacteriaceae</taxon>
        <taxon>Kluyvera</taxon>
    </lineage>
</organism>
<dbReference type="Proteomes" id="UP000401081">
    <property type="component" value="Unassembled WGS sequence"/>
</dbReference>
<sequence length="151" mass="16580">MNNSGQSSNTTHAAVSDGQIIVRDTGNQKQDINDLSRDTANAHEKLETIFDKDTEQKRIDRNQLIGEVGQQIADIAATQAEIAATRKVNKDWETPSEAERDAAKQVLAKAGQATDDVATIDGYIKNQAIQAEINQSQWGVGGYDKRNRSLR</sequence>
<feature type="compositionally biased region" description="Polar residues" evidence="1">
    <location>
        <begin position="1"/>
        <end position="13"/>
    </location>
</feature>
<evidence type="ECO:0000256" key="1">
    <source>
        <dbReference type="SAM" id="MobiDB-lite"/>
    </source>
</evidence>